<feature type="signal peptide" evidence="2">
    <location>
        <begin position="1"/>
        <end position="24"/>
    </location>
</feature>
<evidence type="ECO:0000313" key="3">
    <source>
        <dbReference type="EMBL" id="BBO66815.1"/>
    </source>
</evidence>
<protein>
    <submittedName>
        <fullName evidence="3">C4-dicarboxylate ABC transporter</fullName>
    </submittedName>
</protein>
<dbReference type="AlphaFoldDB" id="A0A5K7YEE8"/>
<dbReference type="InterPro" id="IPR018389">
    <property type="entry name" value="DctP_fam"/>
</dbReference>
<keyword evidence="4" id="KW-1185">Reference proteome</keyword>
<organism evidence="3 4">
    <name type="scientific">Desulfosarcina alkanivorans</name>
    <dbReference type="NCBI Taxonomy" id="571177"/>
    <lineage>
        <taxon>Bacteria</taxon>
        <taxon>Pseudomonadati</taxon>
        <taxon>Thermodesulfobacteriota</taxon>
        <taxon>Desulfobacteria</taxon>
        <taxon>Desulfobacterales</taxon>
        <taxon>Desulfosarcinaceae</taxon>
        <taxon>Desulfosarcina</taxon>
    </lineage>
</organism>
<dbReference type="PANTHER" id="PTHR33376">
    <property type="match status" value="1"/>
</dbReference>
<dbReference type="EMBL" id="AP021874">
    <property type="protein sequence ID" value="BBO66815.1"/>
    <property type="molecule type" value="Genomic_DNA"/>
</dbReference>
<dbReference type="Pfam" id="PF03480">
    <property type="entry name" value="DctP"/>
    <property type="match status" value="1"/>
</dbReference>
<sequence>MKRVLVFFSMIVWLLLSCSASVLAGPVEIKIAVVMPEGSTWTNTLHAFADSVKKETRGDAAIKIYAGGVSGDEVDVLRKMRANRLHAGGFSGVGLGLVLPEIRVLEAPLLFDTPEEIDFVKEALFDDFSARFDEKGYVLLGFAEAGFVYLFSKQRIDSLDNLQQTKMWVWKGDRVAENFLDAFGVPAYPLQLADVNTGLETGMIDSFYSPPLASVAFQWYARVRYMLDFPMVNSTGALLMTKRAFLRLSPENREIVRRLARTYCDRLVALTRRDNAEALQVLGEAGIELIPPTREQVASFRKSAEKNYRTSIPSLYSEELFDRVRGLIDDHRKTEK</sequence>
<dbReference type="Gene3D" id="3.40.190.170">
    <property type="entry name" value="Bacterial extracellular solute-binding protein, family 7"/>
    <property type="match status" value="1"/>
</dbReference>
<dbReference type="NCBIfam" id="NF037995">
    <property type="entry name" value="TRAP_S1"/>
    <property type="match status" value="1"/>
</dbReference>
<proteinExistence type="predicted"/>
<dbReference type="PROSITE" id="PS51257">
    <property type="entry name" value="PROKAR_LIPOPROTEIN"/>
    <property type="match status" value="1"/>
</dbReference>
<name>A0A5K7YEE8_9BACT</name>
<dbReference type="InterPro" id="IPR038404">
    <property type="entry name" value="TRAP_DctP_sf"/>
</dbReference>
<evidence type="ECO:0000256" key="2">
    <source>
        <dbReference type="SAM" id="SignalP"/>
    </source>
</evidence>
<dbReference type="GO" id="GO:0055085">
    <property type="term" value="P:transmembrane transport"/>
    <property type="evidence" value="ECO:0007669"/>
    <property type="project" value="InterPro"/>
</dbReference>
<dbReference type="CDD" id="cd13670">
    <property type="entry name" value="PBP2_TRAP_Tp0957_like"/>
    <property type="match status" value="1"/>
</dbReference>
<reference evidence="3 4" key="1">
    <citation type="submission" date="2019-11" db="EMBL/GenBank/DDBJ databases">
        <title>Comparative genomics of hydrocarbon-degrading Desulfosarcina strains.</title>
        <authorList>
            <person name="Watanabe M."/>
            <person name="Kojima H."/>
            <person name="Fukui M."/>
        </authorList>
    </citation>
    <scope>NUCLEOTIDE SEQUENCE [LARGE SCALE GENOMIC DNA]</scope>
    <source>
        <strain evidence="3 4">PL12</strain>
    </source>
</reference>
<dbReference type="OrthoDB" id="9794826at2"/>
<gene>
    <name evidence="3" type="ORF">DSCA_07450</name>
</gene>
<dbReference type="KEGG" id="dalk:DSCA_07450"/>
<feature type="chain" id="PRO_5024338204" evidence="2">
    <location>
        <begin position="25"/>
        <end position="336"/>
    </location>
</feature>
<dbReference type="Proteomes" id="UP000427906">
    <property type="component" value="Chromosome"/>
</dbReference>
<dbReference type="RefSeq" id="WP_155315145.1">
    <property type="nucleotide sequence ID" value="NZ_AP021874.1"/>
</dbReference>
<evidence type="ECO:0000313" key="4">
    <source>
        <dbReference type="Proteomes" id="UP000427906"/>
    </source>
</evidence>
<keyword evidence="1 2" id="KW-0732">Signal</keyword>
<dbReference type="PANTHER" id="PTHR33376:SF4">
    <property type="entry name" value="SIALIC ACID-BINDING PERIPLASMIC PROTEIN SIAP"/>
    <property type="match status" value="1"/>
</dbReference>
<evidence type="ECO:0000256" key="1">
    <source>
        <dbReference type="ARBA" id="ARBA00022729"/>
    </source>
</evidence>
<accession>A0A5K7YEE8</accession>